<dbReference type="InterPro" id="IPR023213">
    <property type="entry name" value="CAT-like_dom_sf"/>
</dbReference>
<name>A0A8X8YS14_SALSN</name>
<accession>A0A8X8YS14</accession>
<sequence>MQVFHPTTYSTSPPPATADQDPMSSARTLGDVEQTWCRAVSCGTGSTVLTLQMGKPESKLPLLHQVLKKLLHSHPLLRSKLHYNPSSKSFSFLPPSSSSSPPLPIITHDIPTTAALLSTSDLPPCHLITEHELNHTQWRHPSSFPCYVIHAAFYALSESQSIVAVRLHASVCDRTTAESILREMMELVVEAEGGRKFAGAENGGEGRAGIEAMVPRGAGKKTLWAHGVDMLGYSVGSLRLSNLKFKNTKAARYSEVVRLKMDTHQTALVLAGCKSRGIKLCGALAAAGLIAAHSTSGKLTKKYGVVTLIDTRSLLHPSLSTNHFGYYQLAILNTHTINGGEELWDLAERSYSQFARDKKNKTHFSDMADLSFLMRRAMENPSLTASSSLRTSLISIFEDPVIDNTREMKREIGVEDYIGCSSTHGVGPSVAIFDTIRNGELDCACVYPAPLHSRDQMVQLIAHMKKILVDGSY</sequence>
<dbReference type="PANTHER" id="PTHR34375:SF3">
    <property type="entry name" value="CONDENSATION DOMAIN-CONTAINING PROTEIN"/>
    <property type="match status" value="1"/>
</dbReference>
<feature type="region of interest" description="Disordered" evidence="1">
    <location>
        <begin position="1"/>
        <end position="24"/>
    </location>
</feature>
<dbReference type="Gene3D" id="3.30.559.10">
    <property type="entry name" value="Chloramphenicol acetyltransferase-like domain"/>
    <property type="match status" value="1"/>
</dbReference>
<protein>
    <submittedName>
        <fullName evidence="2">Uncharacterized protein</fullName>
    </submittedName>
</protein>
<keyword evidence="3" id="KW-1185">Reference proteome</keyword>
<organism evidence="2">
    <name type="scientific">Salvia splendens</name>
    <name type="common">Scarlet sage</name>
    <dbReference type="NCBI Taxonomy" id="180675"/>
    <lineage>
        <taxon>Eukaryota</taxon>
        <taxon>Viridiplantae</taxon>
        <taxon>Streptophyta</taxon>
        <taxon>Embryophyta</taxon>
        <taxon>Tracheophyta</taxon>
        <taxon>Spermatophyta</taxon>
        <taxon>Magnoliopsida</taxon>
        <taxon>eudicotyledons</taxon>
        <taxon>Gunneridae</taxon>
        <taxon>Pentapetalae</taxon>
        <taxon>asterids</taxon>
        <taxon>lamiids</taxon>
        <taxon>Lamiales</taxon>
        <taxon>Lamiaceae</taxon>
        <taxon>Nepetoideae</taxon>
        <taxon>Mentheae</taxon>
        <taxon>Salviinae</taxon>
        <taxon>Salvia</taxon>
        <taxon>Salvia subgen. Calosphace</taxon>
        <taxon>core Calosphace</taxon>
    </lineage>
</organism>
<proteinExistence type="predicted"/>
<evidence type="ECO:0000313" key="2">
    <source>
        <dbReference type="EMBL" id="KAG6437224.1"/>
    </source>
</evidence>
<evidence type="ECO:0000256" key="1">
    <source>
        <dbReference type="SAM" id="MobiDB-lite"/>
    </source>
</evidence>
<dbReference type="EMBL" id="PNBA02000001">
    <property type="protein sequence ID" value="KAG6437224.1"/>
    <property type="molecule type" value="Genomic_DNA"/>
</dbReference>
<dbReference type="Gene3D" id="3.30.559.30">
    <property type="entry name" value="Nonribosomal peptide synthetase, condensation domain"/>
    <property type="match status" value="1"/>
</dbReference>
<reference evidence="2" key="1">
    <citation type="submission" date="2018-01" db="EMBL/GenBank/DDBJ databases">
        <authorList>
            <person name="Mao J.F."/>
        </authorList>
    </citation>
    <scope>NUCLEOTIDE SEQUENCE</scope>
    <source>
        <strain evidence="2">Huo1</strain>
        <tissue evidence="2">Leaf</tissue>
    </source>
</reference>
<dbReference type="PANTHER" id="PTHR34375">
    <property type="entry name" value="GATA ZINC FINGER PROTEIN-RELATED"/>
    <property type="match status" value="1"/>
</dbReference>
<dbReference type="Proteomes" id="UP000298416">
    <property type="component" value="Unassembled WGS sequence"/>
</dbReference>
<dbReference type="SUPFAM" id="SSF52777">
    <property type="entry name" value="CoA-dependent acyltransferases"/>
    <property type="match status" value="2"/>
</dbReference>
<comment type="caution">
    <text evidence="2">The sequence shown here is derived from an EMBL/GenBank/DDBJ whole genome shotgun (WGS) entry which is preliminary data.</text>
</comment>
<feature type="compositionally biased region" description="Low complexity" evidence="1">
    <location>
        <begin position="1"/>
        <end position="11"/>
    </location>
</feature>
<evidence type="ECO:0000313" key="3">
    <source>
        <dbReference type="Proteomes" id="UP000298416"/>
    </source>
</evidence>
<reference evidence="2" key="2">
    <citation type="submission" date="2020-08" db="EMBL/GenBank/DDBJ databases">
        <title>Plant Genome Project.</title>
        <authorList>
            <person name="Zhang R.-G."/>
        </authorList>
    </citation>
    <scope>NUCLEOTIDE SEQUENCE</scope>
    <source>
        <strain evidence="2">Huo1</strain>
        <tissue evidence="2">Leaf</tissue>
    </source>
</reference>
<dbReference type="AlphaFoldDB" id="A0A8X8YS14"/>
<dbReference type="OrthoDB" id="439993at2759"/>
<gene>
    <name evidence="2" type="ORF">SASPL_102136</name>
</gene>